<evidence type="ECO:0000259" key="10">
    <source>
        <dbReference type="PROSITE" id="PS51192"/>
    </source>
</evidence>
<evidence type="ECO:0000313" key="13">
    <source>
        <dbReference type="EMBL" id="WAU00032.1"/>
    </source>
</evidence>
<dbReference type="SMART" id="SM00487">
    <property type="entry name" value="DEXDc"/>
    <property type="match status" value="1"/>
</dbReference>
<evidence type="ECO:0000256" key="7">
    <source>
        <dbReference type="ARBA" id="ARBA00022840"/>
    </source>
</evidence>
<dbReference type="RefSeq" id="WP_159489951.1">
    <property type="nucleotide sequence ID" value="NZ_BLIP01000002.1"/>
</dbReference>
<keyword evidence="4" id="KW-0547">Nucleotide-binding</keyword>
<feature type="region of interest" description="Disordered" evidence="9">
    <location>
        <begin position="1"/>
        <end position="34"/>
    </location>
</feature>
<keyword evidence="12" id="KW-0255">Endonuclease</keyword>
<dbReference type="GO" id="GO:0004386">
    <property type="term" value="F:helicase activity"/>
    <property type="evidence" value="ECO:0007669"/>
    <property type="project" value="UniProtKB-KW"/>
</dbReference>
<dbReference type="Pfam" id="PF22590">
    <property type="entry name" value="Cas3-like_C_2"/>
    <property type="match status" value="1"/>
</dbReference>
<evidence type="ECO:0000256" key="1">
    <source>
        <dbReference type="ARBA" id="ARBA00006847"/>
    </source>
</evidence>
<feature type="domain" description="HD Cas3-type" evidence="11">
    <location>
        <begin position="36"/>
        <end position="205"/>
    </location>
</feature>
<dbReference type="InterPro" id="IPR006483">
    <property type="entry name" value="CRISPR-assoc_Cas3_HD"/>
</dbReference>
<gene>
    <name evidence="12" type="ORF">Sliba_62090</name>
    <name evidence="13" type="ORF">STRLI_006245</name>
</gene>
<name>A0A640TUB2_STRNI</name>
<dbReference type="InterPro" id="IPR011545">
    <property type="entry name" value="DEAD/DEAH_box_helicase_dom"/>
</dbReference>
<dbReference type="Proteomes" id="UP001210609">
    <property type="component" value="Chromosome"/>
</dbReference>
<keyword evidence="7" id="KW-0067">ATP-binding</keyword>
<dbReference type="GO" id="GO:0003676">
    <property type="term" value="F:nucleic acid binding"/>
    <property type="evidence" value="ECO:0007669"/>
    <property type="project" value="InterPro"/>
</dbReference>
<evidence type="ECO:0000256" key="8">
    <source>
        <dbReference type="ARBA" id="ARBA00023118"/>
    </source>
</evidence>
<keyword evidence="15" id="KW-1185">Reference proteome</keyword>
<evidence type="ECO:0000256" key="9">
    <source>
        <dbReference type="SAM" id="MobiDB-lite"/>
    </source>
</evidence>
<evidence type="ECO:0000259" key="11">
    <source>
        <dbReference type="PROSITE" id="PS51643"/>
    </source>
</evidence>
<dbReference type="InterPro" id="IPR027417">
    <property type="entry name" value="P-loop_NTPase"/>
</dbReference>
<accession>A0A640TUB2</accession>
<dbReference type="InterPro" id="IPR014001">
    <property type="entry name" value="Helicase_ATP-bd"/>
</dbReference>
<dbReference type="EMBL" id="BLIP01000002">
    <property type="protein sequence ID" value="GFE25756.1"/>
    <property type="molecule type" value="Genomic_DNA"/>
</dbReference>
<dbReference type="GO" id="GO:0016787">
    <property type="term" value="F:hydrolase activity"/>
    <property type="evidence" value="ECO:0007669"/>
    <property type="project" value="UniProtKB-KW"/>
</dbReference>
<sequence length="772" mass="85178">MSDGESNDQPSGAVGRRKRSCPPPPLDRNIAHSPGPAGTWHLLVDHAEGTGELARAFASPWGGGELAYRLGRDHDIGKGACAWQAGLIEEAVTGRKAPRPSHKDAGAYAFARAARREPVLLPFAGVIEGHHTGLSAWKGVRTLLKSLMKNSSPVDEAIRRVAAEMPQILDATPPTIPEWLGQEDPVRVEMLVRMTFSAVVDADRLDAAAHFRPGTRPRADADMVALWERFEKRRQAAIAERRRERGPDGQEPSWLDKLREEIYQEALEAAAGAPGIYRLHLPTGAGKTYAGGGFALRHAASHGMRRVVVAVPFISITEQNAAVYRELLDPERGPRAVLEHHSAVDVESRSNRWAKLAAENWDAPFIVTTTVRLIESLFGNRPSDVRRLHRLANSVIVLDEVQALPDQLLTPILSGLRELVEHYGVTLVLSSATQPELAELNPWRSDLPQRDIVATPAPLFEQLRRVRYEWRTDPDVTLGSIASEASDHRQALVVVNGTKDANRIHAVWQESRDSDPGVLHLSTRMTGAHRRAVIATAKRRLKGGLVTHLVSTSLIEAGVDLDFPRGYRARSLPESEQQAAGRVNREGRHAAEESVMVIFEPADGLQPHVIYNRCGIAAAARRFGPTPLKDPDDLDTLRTYYEHRYRMQAGRTATDPNGATGETIEALRAKLDFPQVADRMQMIDNEHSAPVVVIRPQLDQVEKGKARTAIRELRDGIPTPETYRALQDHTASIPRRELDNGIAVGHAAQITGELYEWVGPYHSHRGIEPDQA</sequence>
<dbReference type="GO" id="GO:0051607">
    <property type="term" value="P:defense response to virus"/>
    <property type="evidence" value="ECO:0007669"/>
    <property type="project" value="UniProtKB-KW"/>
</dbReference>
<dbReference type="GO" id="GO:0046872">
    <property type="term" value="F:metal ion binding"/>
    <property type="evidence" value="ECO:0007669"/>
    <property type="project" value="UniProtKB-KW"/>
</dbReference>
<dbReference type="PROSITE" id="PS51192">
    <property type="entry name" value="HELICASE_ATP_BIND_1"/>
    <property type="match status" value="1"/>
</dbReference>
<proteinExistence type="inferred from homology"/>
<dbReference type="Gene3D" id="1.10.3210.30">
    <property type="match status" value="1"/>
</dbReference>
<organism evidence="12 14">
    <name type="scientific">Streptomyces nigrescens</name>
    <dbReference type="NCBI Taxonomy" id="1920"/>
    <lineage>
        <taxon>Bacteria</taxon>
        <taxon>Bacillati</taxon>
        <taxon>Actinomycetota</taxon>
        <taxon>Actinomycetes</taxon>
        <taxon>Kitasatosporales</taxon>
        <taxon>Streptomycetaceae</taxon>
        <taxon>Streptomyces</taxon>
    </lineage>
</organism>
<keyword evidence="8" id="KW-0051">Antiviral defense</keyword>
<keyword evidence="6" id="KW-0347">Helicase</keyword>
<dbReference type="InterPro" id="IPR054712">
    <property type="entry name" value="Cas3-like_dom"/>
</dbReference>
<evidence type="ECO:0000256" key="2">
    <source>
        <dbReference type="ARBA" id="ARBA00009046"/>
    </source>
</evidence>
<reference evidence="13 15" key="2">
    <citation type="submission" date="2022-12" db="EMBL/GenBank/DDBJ databases">
        <authorList>
            <person name="Ruckert C."/>
            <person name="Busche T."/>
            <person name="Kalinowski J."/>
            <person name="Wittmann C."/>
        </authorList>
    </citation>
    <scope>NUCLEOTIDE SEQUENCE [LARGE SCALE GENOMIC DNA]</scope>
    <source>
        <strain evidence="13 15">DSM 40555</strain>
    </source>
</reference>
<dbReference type="GO" id="GO:0005524">
    <property type="term" value="F:ATP binding"/>
    <property type="evidence" value="ECO:0007669"/>
    <property type="project" value="UniProtKB-KW"/>
</dbReference>
<dbReference type="NCBIfam" id="TIGR01596">
    <property type="entry name" value="cas3_HD"/>
    <property type="match status" value="1"/>
</dbReference>
<dbReference type="Pfam" id="PF00270">
    <property type="entry name" value="DEAD"/>
    <property type="match status" value="1"/>
</dbReference>
<evidence type="ECO:0000256" key="5">
    <source>
        <dbReference type="ARBA" id="ARBA00022801"/>
    </source>
</evidence>
<dbReference type="GO" id="GO:0004519">
    <property type="term" value="F:endonuclease activity"/>
    <property type="evidence" value="ECO:0007669"/>
    <property type="project" value="UniProtKB-KW"/>
</dbReference>
<dbReference type="PROSITE" id="PS51643">
    <property type="entry name" value="HD_CAS3"/>
    <property type="match status" value="1"/>
</dbReference>
<reference evidence="12 14" key="1">
    <citation type="submission" date="2019-12" db="EMBL/GenBank/DDBJ databases">
        <title>Whole genome shotgun sequence of Streptomyces libani subsp. libani NBRC 13452.</title>
        <authorList>
            <person name="Ichikawa N."/>
            <person name="Kimura A."/>
            <person name="Kitahashi Y."/>
            <person name="Komaki H."/>
            <person name="Tamura T."/>
        </authorList>
    </citation>
    <scope>NUCLEOTIDE SEQUENCE [LARGE SCALE GENOMIC DNA]</scope>
    <source>
        <strain evidence="12 14">NBRC 13452</strain>
    </source>
</reference>
<protein>
    <submittedName>
        <fullName evidence="13">CRISPR-associated endonuclease Cas3</fullName>
    </submittedName>
    <submittedName>
        <fullName evidence="12">CRISPR-associated helicase/endonuclease Cas3</fullName>
    </submittedName>
</protein>
<dbReference type="Proteomes" id="UP000429552">
    <property type="component" value="Unassembled WGS sequence"/>
</dbReference>
<dbReference type="EMBL" id="CP114202">
    <property type="protein sequence ID" value="WAU00032.1"/>
    <property type="molecule type" value="Genomic_DNA"/>
</dbReference>
<dbReference type="SUPFAM" id="SSF52540">
    <property type="entry name" value="P-loop containing nucleoside triphosphate hydrolases"/>
    <property type="match status" value="1"/>
</dbReference>
<dbReference type="CDD" id="cd17930">
    <property type="entry name" value="DEXHc_cas3"/>
    <property type="match status" value="1"/>
</dbReference>
<dbReference type="InterPro" id="IPR038257">
    <property type="entry name" value="CRISPR-assoc_Cas3_HD_sf"/>
</dbReference>
<evidence type="ECO:0000256" key="6">
    <source>
        <dbReference type="ARBA" id="ARBA00022806"/>
    </source>
</evidence>
<keyword evidence="3" id="KW-0479">Metal-binding</keyword>
<dbReference type="CDD" id="cd09641">
    <property type="entry name" value="Cas3''_I"/>
    <property type="match status" value="1"/>
</dbReference>
<dbReference type="Gene3D" id="3.40.50.300">
    <property type="entry name" value="P-loop containing nucleotide triphosphate hydrolases"/>
    <property type="match status" value="2"/>
</dbReference>
<keyword evidence="12" id="KW-0540">Nuclease</keyword>
<evidence type="ECO:0000256" key="4">
    <source>
        <dbReference type="ARBA" id="ARBA00022741"/>
    </source>
</evidence>
<dbReference type="AlphaFoldDB" id="A0A640TUB2"/>
<comment type="similarity">
    <text evidence="1">In the N-terminal section; belongs to the CRISPR-associated nuclease Cas3-HD family.</text>
</comment>
<evidence type="ECO:0000313" key="15">
    <source>
        <dbReference type="Proteomes" id="UP001210609"/>
    </source>
</evidence>
<evidence type="ECO:0000256" key="3">
    <source>
        <dbReference type="ARBA" id="ARBA00022723"/>
    </source>
</evidence>
<keyword evidence="5" id="KW-0378">Hydrolase</keyword>
<evidence type="ECO:0000313" key="12">
    <source>
        <dbReference type="EMBL" id="GFE25756.1"/>
    </source>
</evidence>
<feature type="domain" description="Helicase ATP-binding" evidence="10">
    <location>
        <begin position="268"/>
        <end position="452"/>
    </location>
</feature>
<comment type="similarity">
    <text evidence="2">In the central section; belongs to the CRISPR-associated helicase Cas3 family.</text>
</comment>
<evidence type="ECO:0000313" key="14">
    <source>
        <dbReference type="Proteomes" id="UP000429552"/>
    </source>
</evidence>